<feature type="domain" description="Protein kinase" evidence="20">
    <location>
        <begin position="18"/>
        <end position="270"/>
    </location>
</feature>
<dbReference type="Pfam" id="PF21594">
    <property type="entry name" value="UBA_MELK"/>
    <property type="match status" value="1"/>
</dbReference>
<evidence type="ECO:0000256" key="14">
    <source>
        <dbReference type="ARBA" id="ARBA00023136"/>
    </source>
</evidence>
<evidence type="ECO:0000256" key="10">
    <source>
        <dbReference type="ARBA" id="ARBA00022741"/>
    </source>
</evidence>
<evidence type="ECO:0000259" key="20">
    <source>
        <dbReference type="PROSITE" id="PS50011"/>
    </source>
</evidence>
<dbReference type="GO" id="GO:0008289">
    <property type="term" value="F:lipid binding"/>
    <property type="evidence" value="ECO:0007669"/>
    <property type="project" value="UniProtKB-KW"/>
</dbReference>
<sequence>MPVERTEPRGTAELDKYYEVYETIGSGGFAKVKLGRHILTGEKVAIKIMNKKDLGDDLPRVKLEIEAMKNLSHQHICRLYHVIETSLQIFMVLEYCPGGELFDYIIAKDRLSEEETRVFFRQIVSAMAYVHSQGYAHRDLKPENLLIDEDQNLKLIDFGLCAKPKGGLSYELMTCCGSPAYAAPELIQGKAYIGSEADVWSMGVLLFALLCGYLPFDDDNCMVLYRKITRGKYENPPWLSPGSILLLNQMMQVDPKRRLTVKQLLNHPWVMKDYNSPVEWFSKQPLGHIDEDCITEMAVYMKKSRESTTALVKEWKYDQTTATYLLLLSKKRGGKPVRLRREPAACEDSPLHRELQIGEGLHFVEDDETVIIGSLDFCSDYIDDCPWVSVPQYRPHGVRGQADRNTTRDKRLVSPTVEKRYVRSPMEERGRRRQRDQEQKSENKENLAEDKGAEMFALPPPRTPVPSKRNPRSIKNVLTTPNQNVNANKSNAGTPKGGDSASKEHNKKTIENNEPTKIEILAFSPERRSRSLDMAVTGDSGKKKRAGKMFGSLERGLDKVITMLTPSKRKALRDGPRKIKAQYNVTLTSQTNPDQVLNQILSILPEKNVDFTQKGYTLKCQTWGDFGKVTMAFELEVCLLQRPEVVGVRRQRLKGDAWVYKHLVEDILSTSSI</sequence>
<evidence type="ECO:0000256" key="16">
    <source>
        <dbReference type="ARBA" id="ARBA00047899"/>
    </source>
</evidence>
<feature type="compositionally biased region" description="Basic and acidic residues" evidence="19">
    <location>
        <begin position="401"/>
        <end position="453"/>
    </location>
</feature>
<feature type="domain" description="KA1" evidence="21">
    <location>
        <begin position="624"/>
        <end position="673"/>
    </location>
</feature>
<keyword evidence="15" id="KW-0131">Cell cycle</keyword>
<keyword evidence="7" id="KW-0597">Phosphoprotein</keyword>
<dbReference type="PROSITE" id="PS00107">
    <property type="entry name" value="PROTEIN_KINASE_ATP"/>
    <property type="match status" value="1"/>
</dbReference>
<evidence type="ECO:0000256" key="3">
    <source>
        <dbReference type="ARBA" id="ARBA00012513"/>
    </source>
</evidence>
<dbReference type="CDD" id="cd12198">
    <property type="entry name" value="MELK_C"/>
    <property type="match status" value="1"/>
</dbReference>
<dbReference type="EC" id="2.7.11.1" evidence="3"/>
<dbReference type="PROSITE" id="PS50011">
    <property type="entry name" value="PROTEIN_KINASE_DOM"/>
    <property type="match status" value="1"/>
</dbReference>
<evidence type="ECO:0000256" key="7">
    <source>
        <dbReference type="ARBA" id="ARBA00022553"/>
    </source>
</evidence>
<accession>A0A3P9H6J2</accession>
<dbReference type="InterPro" id="IPR034673">
    <property type="entry name" value="MELK"/>
</dbReference>
<reference evidence="22" key="4">
    <citation type="submission" date="2025-09" db="UniProtKB">
        <authorList>
            <consortium name="Ensembl"/>
        </authorList>
    </citation>
    <scope>IDENTIFICATION</scope>
    <source>
        <strain evidence="22">HSOK</strain>
    </source>
</reference>
<dbReference type="Gene3D" id="1.10.510.10">
    <property type="entry name" value="Transferase(Phosphotransferase) domain 1"/>
    <property type="match status" value="1"/>
</dbReference>
<dbReference type="Pfam" id="PF02149">
    <property type="entry name" value="KA1"/>
    <property type="match status" value="1"/>
</dbReference>
<dbReference type="PROSITE" id="PS00108">
    <property type="entry name" value="PROTEIN_KINASE_ST"/>
    <property type="match status" value="1"/>
</dbReference>
<evidence type="ECO:0000256" key="15">
    <source>
        <dbReference type="ARBA" id="ARBA00023306"/>
    </source>
</evidence>
<evidence type="ECO:0000313" key="22">
    <source>
        <dbReference type="Ensembl" id="ENSORLP00015003422.1"/>
    </source>
</evidence>
<evidence type="ECO:0000256" key="6">
    <source>
        <dbReference type="ARBA" id="ARBA00022527"/>
    </source>
</evidence>
<evidence type="ECO:0000256" key="17">
    <source>
        <dbReference type="ARBA" id="ARBA00048679"/>
    </source>
</evidence>
<protein>
    <recommendedName>
        <fullName evidence="4">Maternal embryonic leucine zipper kinase</fullName>
        <ecNumber evidence="3">2.7.11.1</ecNumber>
    </recommendedName>
</protein>
<dbReference type="PROSITE" id="PS50032">
    <property type="entry name" value="KA1"/>
    <property type="match status" value="1"/>
</dbReference>
<feature type="compositionally biased region" description="Polar residues" evidence="19">
    <location>
        <begin position="476"/>
        <end position="493"/>
    </location>
</feature>
<dbReference type="GO" id="GO:0005886">
    <property type="term" value="C:plasma membrane"/>
    <property type="evidence" value="ECO:0007669"/>
    <property type="project" value="UniProtKB-SubCell"/>
</dbReference>
<dbReference type="GO" id="GO:0004674">
    <property type="term" value="F:protein serine/threonine kinase activity"/>
    <property type="evidence" value="ECO:0007669"/>
    <property type="project" value="UniProtKB-KW"/>
</dbReference>
<evidence type="ECO:0000256" key="19">
    <source>
        <dbReference type="SAM" id="MobiDB-lite"/>
    </source>
</evidence>
<organism evidence="22 23">
    <name type="scientific">Oryzias latipes</name>
    <name type="common">Japanese rice fish</name>
    <name type="synonym">Japanese killifish</name>
    <dbReference type="NCBI Taxonomy" id="8090"/>
    <lineage>
        <taxon>Eukaryota</taxon>
        <taxon>Metazoa</taxon>
        <taxon>Chordata</taxon>
        <taxon>Craniata</taxon>
        <taxon>Vertebrata</taxon>
        <taxon>Euteleostomi</taxon>
        <taxon>Actinopterygii</taxon>
        <taxon>Neopterygii</taxon>
        <taxon>Teleostei</taxon>
        <taxon>Neoteleostei</taxon>
        <taxon>Acanthomorphata</taxon>
        <taxon>Ovalentaria</taxon>
        <taxon>Atherinomorphae</taxon>
        <taxon>Beloniformes</taxon>
        <taxon>Adrianichthyidae</taxon>
        <taxon>Oryziinae</taxon>
        <taxon>Oryzias</taxon>
    </lineage>
</organism>
<evidence type="ECO:0000256" key="4">
    <source>
        <dbReference type="ARBA" id="ARBA00017168"/>
    </source>
</evidence>
<dbReference type="InterPro" id="IPR011009">
    <property type="entry name" value="Kinase-like_dom_sf"/>
</dbReference>
<keyword evidence="5" id="KW-1003">Cell membrane</keyword>
<evidence type="ECO:0000256" key="8">
    <source>
        <dbReference type="ARBA" id="ARBA00022679"/>
    </source>
</evidence>
<dbReference type="Gene3D" id="3.30.310.80">
    <property type="entry name" value="Kinase associated domain 1, KA1"/>
    <property type="match status" value="1"/>
</dbReference>
<dbReference type="InterPro" id="IPR017441">
    <property type="entry name" value="Protein_kinase_ATP_BS"/>
</dbReference>
<dbReference type="SUPFAM" id="SSF103243">
    <property type="entry name" value="KA1-like"/>
    <property type="match status" value="1"/>
</dbReference>
<evidence type="ECO:0000256" key="12">
    <source>
        <dbReference type="ARBA" id="ARBA00022840"/>
    </source>
</evidence>
<reference evidence="22" key="3">
    <citation type="submission" date="2025-08" db="UniProtKB">
        <authorList>
            <consortium name="Ensembl"/>
        </authorList>
    </citation>
    <scope>IDENTIFICATION</scope>
    <source>
        <strain evidence="22">HSOK</strain>
    </source>
</reference>
<dbReference type="InterPro" id="IPR000719">
    <property type="entry name" value="Prot_kinase_dom"/>
</dbReference>
<comment type="similarity">
    <text evidence="2">Belongs to the protein kinase superfamily. CAMK Ser/Thr protein kinase family. SNF1 subfamily.</text>
</comment>
<dbReference type="FunFam" id="1.10.510.10:FF:000901">
    <property type="entry name" value="Maternal embryonic leucine zipper kinase"/>
    <property type="match status" value="1"/>
</dbReference>
<evidence type="ECO:0000256" key="5">
    <source>
        <dbReference type="ARBA" id="ARBA00022475"/>
    </source>
</evidence>
<dbReference type="Pfam" id="PF00069">
    <property type="entry name" value="Pkinase"/>
    <property type="match status" value="1"/>
</dbReference>
<dbReference type="FunFam" id="3.30.310.80:FF:000004">
    <property type="entry name" value="Non-specific serine/threonine protein kinase"/>
    <property type="match status" value="1"/>
</dbReference>
<dbReference type="GO" id="GO:0006915">
    <property type="term" value="P:apoptotic process"/>
    <property type="evidence" value="ECO:0007669"/>
    <property type="project" value="UniProtKB-KW"/>
</dbReference>
<dbReference type="GO" id="GO:0106310">
    <property type="term" value="F:protein serine kinase activity"/>
    <property type="evidence" value="ECO:0007669"/>
    <property type="project" value="RHEA"/>
</dbReference>
<evidence type="ECO:0000256" key="18">
    <source>
        <dbReference type="PROSITE-ProRule" id="PRU10141"/>
    </source>
</evidence>
<evidence type="ECO:0000256" key="13">
    <source>
        <dbReference type="ARBA" id="ARBA00023121"/>
    </source>
</evidence>
<keyword evidence="10 18" id="KW-0547">Nucleotide-binding</keyword>
<dbReference type="InterPro" id="IPR048637">
    <property type="entry name" value="MELK_UBA"/>
</dbReference>
<dbReference type="CDD" id="cd14078">
    <property type="entry name" value="STKc_MELK"/>
    <property type="match status" value="1"/>
</dbReference>
<evidence type="ECO:0000259" key="21">
    <source>
        <dbReference type="PROSITE" id="PS50032"/>
    </source>
</evidence>
<keyword evidence="11" id="KW-0418">Kinase</keyword>
<keyword evidence="6" id="KW-0723">Serine/threonine-protein kinase</keyword>
<comment type="catalytic activity">
    <reaction evidence="17">
        <text>L-seryl-[protein] + ATP = O-phospho-L-seryl-[protein] + ADP + H(+)</text>
        <dbReference type="Rhea" id="RHEA:17989"/>
        <dbReference type="Rhea" id="RHEA-COMP:9863"/>
        <dbReference type="Rhea" id="RHEA-COMP:11604"/>
        <dbReference type="ChEBI" id="CHEBI:15378"/>
        <dbReference type="ChEBI" id="CHEBI:29999"/>
        <dbReference type="ChEBI" id="CHEBI:30616"/>
        <dbReference type="ChEBI" id="CHEBI:83421"/>
        <dbReference type="ChEBI" id="CHEBI:456216"/>
        <dbReference type="EC" id="2.7.11.1"/>
    </reaction>
</comment>
<dbReference type="InterPro" id="IPR001772">
    <property type="entry name" value="KA1_dom"/>
</dbReference>
<dbReference type="SUPFAM" id="SSF56112">
    <property type="entry name" value="Protein kinase-like (PK-like)"/>
    <property type="match status" value="1"/>
</dbReference>
<evidence type="ECO:0000313" key="23">
    <source>
        <dbReference type="Proteomes" id="UP000265200"/>
    </source>
</evidence>
<reference evidence="22 23" key="2">
    <citation type="submission" date="2017-04" db="EMBL/GenBank/DDBJ databases">
        <title>CpG methylation of centromeres and impact of large insertions on vertebrate speciation.</title>
        <authorList>
            <person name="Ichikawa K."/>
            <person name="Yoshimura J."/>
            <person name="Morishita S."/>
        </authorList>
    </citation>
    <scope>NUCLEOTIDE SEQUENCE</scope>
    <source>
        <strain evidence="22 23">HSOK</strain>
    </source>
</reference>
<name>A0A3P9H6J2_ORYLA</name>
<dbReference type="InterPro" id="IPR008271">
    <property type="entry name" value="Ser/Thr_kinase_AS"/>
</dbReference>
<dbReference type="PANTHER" id="PTHR24346">
    <property type="entry name" value="MAP/MICROTUBULE AFFINITY-REGULATING KINASE"/>
    <property type="match status" value="1"/>
</dbReference>
<proteinExistence type="inferred from homology"/>
<evidence type="ECO:0000256" key="2">
    <source>
        <dbReference type="ARBA" id="ARBA00006234"/>
    </source>
</evidence>
<evidence type="ECO:0000256" key="9">
    <source>
        <dbReference type="ARBA" id="ARBA00022703"/>
    </source>
</evidence>
<keyword evidence="9" id="KW-0053">Apoptosis</keyword>
<evidence type="ECO:0000256" key="11">
    <source>
        <dbReference type="ARBA" id="ARBA00022777"/>
    </source>
</evidence>
<reference key="1">
    <citation type="journal article" date="2007" name="Nature">
        <title>The medaka draft genome and insights into vertebrate genome evolution.</title>
        <authorList>
            <person name="Kasahara M."/>
            <person name="Naruse K."/>
            <person name="Sasaki S."/>
            <person name="Nakatani Y."/>
            <person name="Qu W."/>
            <person name="Ahsan B."/>
            <person name="Yamada T."/>
            <person name="Nagayasu Y."/>
            <person name="Doi K."/>
            <person name="Kasai Y."/>
            <person name="Jindo T."/>
            <person name="Kobayashi D."/>
            <person name="Shimada A."/>
            <person name="Toyoda A."/>
            <person name="Kuroki Y."/>
            <person name="Fujiyama A."/>
            <person name="Sasaki T."/>
            <person name="Shimizu A."/>
            <person name="Asakawa S."/>
            <person name="Shimizu N."/>
            <person name="Hashimoto S."/>
            <person name="Yang J."/>
            <person name="Lee Y."/>
            <person name="Matsushima K."/>
            <person name="Sugano S."/>
            <person name="Sakaizumi M."/>
            <person name="Narita T."/>
            <person name="Ohishi K."/>
            <person name="Haga S."/>
            <person name="Ohta F."/>
            <person name="Nomoto H."/>
            <person name="Nogata K."/>
            <person name="Morishita T."/>
            <person name="Endo T."/>
            <person name="Shin-I T."/>
            <person name="Takeda H."/>
            <person name="Morishita S."/>
            <person name="Kohara Y."/>
        </authorList>
    </citation>
    <scope>NUCLEOTIDE SEQUENCE [LARGE SCALE GENOMIC DNA]</scope>
    <source>
        <strain>Hd-rR</strain>
    </source>
</reference>
<dbReference type="CDD" id="cd14341">
    <property type="entry name" value="UBA_MELK"/>
    <property type="match status" value="1"/>
</dbReference>
<dbReference type="SMART" id="SM00220">
    <property type="entry name" value="S_TKc"/>
    <property type="match status" value="1"/>
</dbReference>
<comment type="subcellular location">
    <subcellularLocation>
        <location evidence="1">Cell membrane</location>
        <topology evidence="1">Peripheral membrane protein</topology>
    </subcellularLocation>
</comment>
<feature type="region of interest" description="Disordered" evidence="19">
    <location>
        <begin position="392"/>
        <end position="509"/>
    </location>
</feature>
<keyword evidence="12 18" id="KW-0067">ATP-binding</keyword>
<dbReference type="InterPro" id="IPR028375">
    <property type="entry name" value="KA1/Ssp2_C"/>
</dbReference>
<keyword evidence="14" id="KW-0472">Membrane</keyword>
<dbReference type="PANTHER" id="PTHR24346:SF30">
    <property type="entry name" value="MATERNAL EMBRYONIC LEUCINE ZIPPER KINASE"/>
    <property type="match status" value="1"/>
</dbReference>
<dbReference type="GO" id="GO:0005524">
    <property type="term" value="F:ATP binding"/>
    <property type="evidence" value="ECO:0007669"/>
    <property type="project" value="UniProtKB-UniRule"/>
</dbReference>
<dbReference type="Ensembl" id="ENSORLT00015009301.1">
    <property type="protein sequence ID" value="ENSORLP00015003422.1"/>
    <property type="gene ID" value="ENSORLG00015004174.1"/>
</dbReference>
<keyword evidence="8" id="KW-0808">Transferase</keyword>
<dbReference type="AlphaFoldDB" id="A0A3P9H6J2"/>
<dbReference type="Proteomes" id="UP000265200">
    <property type="component" value="Chromosome 1"/>
</dbReference>
<comment type="catalytic activity">
    <reaction evidence="16">
        <text>L-threonyl-[protein] + ATP = O-phospho-L-threonyl-[protein] + ADP + H(+)</text>
        <dbReference type="Rhea" id="RHEA:46608"/>
        <dbReference type="Rhea" id="RHEA-COMP:11060"/>
        <dbReference type="Rhea" id="RHEA-COMP:11605"/>
        <dbReference type="ChEBI" id="CHEBI:15378"/>
        <dbReference type="ChEBI" id="CHEBI:30013"/>
        <dbReference type="ChEBI" id="CHEBI:30616"/>
        <dbReference type="ChEBI" id="CHEBI:61977"/>
        <dbReference type="ChEBI" id="CHEBI:456216"/>
        <dbReference type="EC" id="2.7.11.1"/>
    </reaction>
</comment>
<feature type="binding site" evidence="18">
    <location>
        <position position="47"/>
    </location>
    <ligand>
        <name>ATP</name>
        <dbReference type="ChEBI" id="CHEBI:30616"/>
    </ligand>
</feature>
<dbReference type="FunFam" id="3.30.200.20:FF:000003">
    <property type="entry name" value="Non-specific serine/threonine protein kinase"/>
    <property type="match status" value="1"/>
</dbReference>
<keyword evidence="13" id="KW-0446">Lipid-binding</keyword>
<evidence type="ECO:0000256" key="1">
    <source>
        <dbReference type="ARBA" id="ARBA00004202"/>
    </source>
</evidence>